<reference evidence="2 3" key="1">
    <citation type="submission" date="2020-02" db="EMBL/GenBank/DDBJ databases">
        <title>Draft genome sequence of Haematococcus lacustris strain NIES-144.</title>
        <authorList>
            <person name="Morimoto D."/>
            <person name="Nakagawa S."/>
            <person name="Yoshida T."/>
            <person name="Sawayama S."/>
        </authorList>
    </citation>
    <scope>NUCLEOTIDE SEQUENCE [LARGE SCALE GENOMIC DNA]</scope>
    <source>
        <strain evidence="2 3">NIES-144</strain>
    </source>
</reference>
<accession>A0A6A0AIC6</accession>
<gene>
    <name evidence="2" type="ORF">HaLaN_31699</name>
</gene>
<feature type="region of interest" description="Disordered" evidence="1">
    <location>
        <begin position="91"/>
        <end position="138"/>
    </location>
</feature>
<comment type="caution">
    <text evidence="2">The sequence shown here is derived from an EMBL/GenBank/DDBJ whole genome shotgun (WGS) entry which is preliminary data.</text>
</comment>
<name>A0A6A0AIC6_HAELA</name>
<evidence type="ECO:0000313" key="2">
    <source>
        <dbReference type="EMBL" id="GFH32472.1"/>
    </source>
</evidence>
<organism evidence="2 3">
    <name type="scientific">Haematococcus lacustris</name>
    <name type="common">Green alga</name>
    <name type="synonym">Haematococcus pluvialis</name>
    <dbReference type="NCBI Taxonomy" id="44745"/>
    <lineage>
        <taxon>Eukaryota</taxon>
        <taxon>Viridiplantae</taxon>
        <taxon>Chlorophyta</taxon>
        <taxon>core chlorophytes</taxon>
        <taxon>Chlorophyceae</taxon>
        <taxon>CS clade</taxon>
        <taxon>Chlamydomonadales</taxon>
        <taxon>Haematococcaceae</taxon>
        <taxon>Haematococcus</taxon>
    </lineage>
</organism>
<protein>
    <submittedName>
        <fullName evidence="2">Uncharacterized protein</fullName>
    </submittedName>
</protein>
<feature type="non-terminal residue" evidence="2">
    <location>
        <position position="1"/>
    </location>
</feature>
<dbReference type="EMBL" id="BLLF01006686">
    <property type="protein sequence ID" value="GFH32472.1"/>
    <property type="molecule type" value="Genomic_DNA"/>
</dbReference>
<keyword evidence="3" id="KW-1185">Reference proteome</keyword>
<evidence type="ECO:0000256" key="1">
    <source>
        <dbReference type="SAM" id="MobiDB-lite"/>
    </source>
</evidence>
<sequence>MAMSAAGIGVTPWSSTSWRFTAAHAVPGCVVVARGARPGRVDQEVLSGMGTKMHWERWIGGRRHFRAEQPLLPLDWQLANASKASTGRCVLMRSTPNPHQPKGLPSSSAPRQLTLEDSEQEDAIQKIPPLWEQSSSKE</sequence>
<dbReference type="Proteomes" id="UP000485058">
    <property type="component" value="Unassembled WGS sequence"/>
</dbReference>
<dbReference type="AlphaFoldDB" id="A0A6A0AIC6"/>
<proteinExistence type="predicted"/>
<evidence type="ECO:0000313" key="3">
    <source>
        <dbReference type="Proteomes" id="UP000485058"/>
    </source>
</evidence>